<sequence>MNSLSSIKNFALHGWIGIFLIVIFWFINWSLQGLRTHWGFFPLWLGYCLTVDAIVFKKRGTSLLTRSPQKYIGLFLISAPSWWLFELFNSHLKNWQYLGKENFTPVEYALFETISFSTVIPAVFGSAELASTFNWIKKIKIPVSLKDNSLTLLIFFALGILLLISIIKWPVIFYPFVWITVYFLIEPFNIKAGFSSLINFTQKGNWQPVISLAVGCLICAFFWEMWNFYSYPKWIYHLPYVNAPKLFEMPLPGYIGYIPFSFELFALTSLVYGLMKLKLSDYMNIRHSPYTVS</sequence>
<keyword evidence="1" id="KW-0472">Membrane</keyword>
<protein>
    <submittedName>
        <fullName evidence="2">Membrane protein</fullName>
    </submittedName>
</protein>
<feature type="transmembrane region" description="Helical" evidence="1">
    <location>
        <begin position="37"/>
        <end position="56"/>
    </location>
</feature>
<feature type="transmembrane region" description="Helical" evidence="1">
    <location>
        <begin position="108"/>
        <end position="129"/>
    </location>
</feature>
<evidence type="ECO:0000313" key="2">
    <source>
        <dbReference type="EMBL" id="AKQ03698.1"/>
    </source>
</evidence>
<dbReference type="EMBL" id="KT007020">
    <property type="protein sequence ID" value="AKQ03698.1"/>
    <property type="molecule type" value="Genomic_DNA"/>
</dbReference>
<organism evidence="2">
    <name type="scientific">uncultured Ignavibacteria bacterium Rifle_16ft_4_minimus_38491</name>
    <dbReference type="NCBI Taxonomy" id="1665105"/>
    <lineage>
        <taxon>Bacteria</taxon>
        <taxon>Pseudomonadati</taxon>
        <taxon>Ignavibacteriota</taxon>
        <taxon>Ignavibacteria</taxon>
        <taxon>environmental samples</taxon>
    </lineage>
</organism>
<feature type="transmembrane region" description="Helical" evidence="1">
    <location>
        <begin position="150"/>
        <end position="167"/>
    </location>
</feature>
<accession>A0A0H4T775</accession>
<feature type="transmembrane region" description="Helical" evidence="1">
    <location>
        <begin position="254"/>
        <end position="275"/>
    </location>
</feature>
<dbReference type="AlphaFoldDB" id="A0A0H4T775"/>
<feature type="transmembrane region" description="Helical" evidence="1">
    <location>
        <begin position="173"/>
        <end position="194"/>
    </location>
</feature>
<feature type="transmembrane region" description="Helical" evidence="1">
    <location>
        <begin position="206"/>
        <end position="226"/>
    </location>
</feature>
<keyword evidence="1" id="KW-0812">Transmembrane</keyword>
<feature type="transmembrane region" description="Helical" evidence="1">
    <location>
        <begin position="12"/>
        <end position="31"/>
    </location>
</feature>
<feature type="transmembrane region" description="Helical" evidence="1">
    <location>
        <begin position="68"/>
        <end position="88"/>
    </location>
</feature>
<proteinExistence type="predicted"/>
<evidence type="ECO:0000256" key="1">
    <source>
        <dbReference type="SAM" id="Phobius"/>
    </source>
</evidence>
<reference evidence="2" key="1">
    <citation type="journal article" date="2015" name="ISME J.">
        <title>Aquifer environment selects for microbial species cohorts in sediment and groundwater.</title>
        <authorList>
            <person name="Hug L.A."/>
            <person name="Thomas B.C."/>
            <person name="Brown C.T."/>
            <person name="Frischkorn K.R."/>
            <person name="Williams K.H."/>
            <person name="Tringe S.G."/>
            <person name="Banfield J.F."/>
        </authorList>
    </citation>
    <scope>NUCLEOTIDE SEQUENCE</scope>
</reference>
<keyword evidence="1" id="KW-1133">Transmembrane helix</keyword>
<name>A0A0H4T775_9BACT</name>